<evidence type="ECO:0008006" key="4">
    <source>
        <dbReference type="Google" id="ProtNLM"/>
    </source>
</evidence>
<comment type="caution">
    <text evidence="2">The sequence shown here is derived from an EMBL/GenBank/DDBJ whole genome shotgun (WGS) entry which is preliminary data.</text>
</comment>
<evidence type="ECO:0000313" key="3">
    <source>
        <dbReference type="Proteomes" id="UP001500037"/>
    </source>
</evidence>
<dbReference type="Proteomes" id="UP001500037">
    <property type="component" value="Unassembled WGS sequence"/>
</dbReference>
<dbReference type="EMBL" id="BAAALF010000218">
    <property type="protein sequence ID" value="GAA1271311.1"/>
    <property type="molecule type" value="Genomic_DNA"/>
</dbReference>
<feature type="repeat" description="TPR" evidence="1">
    <location>
        <begin position="24"/>
        <end position="57"/>
    </location>
</feature>
<sequence>MRAADWYGRALALRQSRDEPAAQARLLARIGEAHAAQHRYDEAVREYRTALALLRRLGDERGSAAVAAALARYAPAGGR</sequence>
<proteinExistence type="predicted"/>
<dbReference type="PROSITE" id="PS50005">
    <property type="entry name" value="TPR"/>
    <property type="match status" value="1"/>
</dbReference>
<accession>A0ABN1WZK8</accession>
<dbReference type="SUPFAM" id="SSF48452">
    <property type="entry name" value="TPR-like"/>
    <property type="match status" value="1"/>
</dbReference>
<evidence type="ECO:0000313" key="2">
    <source>
        <dbReference type="EMBL" id="GAA1271311.1"/>
    </source>
</evidence>
<dbReference type="Gene3D" id="1.25.40.10">
    <property type="entry name" value="Tetratricopeptide repeat domain"/>
    <property type="match status" value="1"/>
</dbReference>
<keyword evidence="1" id="KW-0802">TPR repeat</keyword>
<protein>
    <recommendedName>
        <fullName evidence="4">Tetratricopeptide repeat protein</fullName>
    </recommendedName>
</protein>
<keyword evidence="3" id="KW-1185">Reference proteome</keyword>
<reference evidence="2 3" key="1">
    <citation type="journal article" date="2019" name="Int. J. Syst. Evol. Microbiol.">
        <title>The Global Catalogue of Microorganisms (GCM) 10K type strain sequencing project: providing services to taxonomists for standard genome sequencing and annotation.</title>
        <authorList>
            <consortium name="The Broad Institute Genomics Platform"/>
            <consortium name="The Broad Institute Genome Sequencing Center for Infectious Disease"/>
            <person name="Wu L."/>
            <person name="Ma J."/>
        </authorList>
    </citation>
    <scope>NUCLEOTIDE SEQUENCE [LARGE SCALE GENOMIC DNA]</scope>
    <source>
        <strain evidence="2 3">JCM 13004</strain>
    </source>
</reference>
<gene>
    <name evidence="2" type="ORF">GCM10009665_69410</name>
</gene>
<evidence type="ECO:0000256" key="1">
    <source>
        <dbReference type="PROSITE-ProRule" id="PRU00339"/>
    </source>
</evidence>
<dbReference type="InterPro" id="IPR019734">
    <property type="entry name" value="TPR_rpt"/>
</dbReference>
<name>A0ABN1WZK8_9ACTN</name>
<dbReference type="InterPro" id="IPR011990">
    <property type="entry name" value="TPR-like_helical_dom_sf"/>
</dbReference>
<organism evidence="2 3">
    <name type="scientific">Kitasatospora nipponensis</name>
    <dbReference type="NCBI Taxonomy" id="258049"/>
    <lineage>
        <taxon>Bacteria</taxon>
        <taxon>Bacillati</taxon>
        <taxon>Actinomycetota</taxon>
        <taxon>Actinomycetes</taxon>
        <taxon>Kitasatosporales</taxon>
        <taxon>Streptomycetaceae</taxon>
        <taxon>Kitasatospora</taxon>
    </lineage>
</organism>